<protein>
    <recommendedName>
        <fullName evidence="6">Acyl carrier protein phosphodiesterase</fullName>
    </recommendedName>
</protein>
<evidence type="ECO:0000313" key="4">
    <source>
        <dbReference type="EMBL" id="AFM02975.1"/>
    </source>
</evidence>
<dbReference type="PIRSF" id="PIRSF011489">
    <property type="entry name" value="DUF479"/>
    <property type="match status" value="1"/>
</dbReference>
<accession>I4AG90</accession>
<evidence type="ECO:0000313" key="5">
    <source>
        <dbReference type="Proteomes" id="UP000006054"/>
    </source>
</evidence>
<keyword evidence="5" id="KW-1185">Reference proteome</keyword>
<keyword evidence="2" id="KW-0378">Hydrolase</keyword>
<dbReference type="AlphaFoldDB" id="I4AG90"/>
<dbReference type="EMBL" id="CP003345">
    <property type="protein sequence ID" value="AFM02975.1"/>
    <property type="molecule type" value="Genomic_DNA"/>
</dbReference>
<name>I4AG90_BERLS</name>
<dbReference type="Proteomes" id="UP000006054">
    <property type="component" value="Chromosome"/>
</dbReference>
<dbReference type="RefSeq" id="WP_014796435.1">
    <property type="nucleotide sequence ID" value="NC_018018.1"/>
</dbReference>
<gene>
    <name evidence="4" type="ordered locus">Fleli_0500</name>
</gene>
<keyword evidence="3" id="KW-0443">Lipid metabolism</keyword>
<dbReference type="GO" id="GO:0008770">
    <property type="term" value="F:[acyl-carrier-protein] phosphodiesterase activity"/>
    <property type="evidence" value="ECO:0007669"/>
    <property type="project" value="InterPro"/>
</dbReference>
<evidence type="ECO:0000256" key="3">
    <source>
        <dbReference type="ARBA" id="ARBA00023098"/>
    </source>
</evidence>
<proteinExistence type="predicted"/>
<dbReference type="Pfam" id="PF04336">
    <property type="entry name" value="ACP_PD"/>
    <property type="match status" value="1"/>
</dbReference>
<dbReference type="KEGG" id="fli:Fleli_0500"/>
<evidence type="ECO:0000256" key="2">
    <source>
        <dbReference type="ARBA" id="ARBA00022801"/>
    </source>
</evidence>
<dbReference type="OrthoDB" id="8442777at2"/>
<keyword evidence="1" id="KW-0444">Lipid biosynthesis</keyword>
<evidence type="ECO:0008006" key="6">
    <source>
        <dbReference type="Google" id="ProtNLM"/>
    </source>
</evidence>
<dbReference type="eggNOG" id="COG3124">
    <property type="taxonomic scope" value="Bacteria"/>
</dbReference>
<reference evidence="5" key="1">
    <citation type="submission" date="2012-06" db="EMBL/GenBank/DDBJ databases">
        <title>The complete genome of Flexibacter litoralis DSM 6794.</title>
        <authorList>
            <person name="Lucas S."/>
            <person name="Copeland A."/>
            <person name="Lapidus A."/>
            <person name="Glavina del Rio T."/>
            <person name="Dalin E."/>
            <person name="Tice H."/>
            <person name="Bruce D."/>
            <person name="Goodwin L."/>
            <person name="Pitluck S."/>
            <person name="Peters L."/>
            <person name="Ovchinnikova G."/>
            <person name="Lu M."/>
            <person name="Kyrpides N."/>
            <person name="Mavromatis K."/>
            <person name="Ivanova N."/>
            <person name="Brettin T."/>
            <person name="Detter J.C."/>
            <person name="Han C."/>
            <person name="Larimer F."/>
            <person name="Land M."/>
            <person name="Hauser L."/>
            <person name="Markowitz V."/>
            <person name="Cheng J.-F."/>
            <person name="Hugenholtz P."/>
            <person name="Woyke T."/>
            <person name="Wu D."/>
            <person name="Spring S."/>
            <person name="Lang E."/>
            <person name="Kopitz M."/>
            <person name="Brambilla E."/>
            <person name="Klenk H.-P."/>
            <person name="Eisen J.A."/>
        </authorList>
    </citation>
    <scope>NUCLEOTIDE SEQUENCE [LARGE SCALE GENOMIC DNA]</scope>
    <source>
        <strain evidence="5">ATCC 23117 / DSM 6794 / NBRC 15988 / NCIMB 1366 / Sio-4</strain>
    </source>
</reference>
<dbReference type="PANTHER" id="PTHR38764:SF1">
    <property type="entry name" value="ACYL CARRIER PROTEIN PHOSPHODIESTERASE"/>
    <property type="match status" value="1"/>
</dbReference>
<evidence type="ECO:0000256" key="1">
    <source>
        <dbReference type="ARBA" id="ARBA00022516"/>
    </source>
</evidence>
<dbReference type="InterPro" id="IPR007431">
    <property type="entry name" value="ACP_PD"/>
</dbReference>
<dbReference type="PANTHER" id="PTHR38764">
    <property type="entry name" value="ACYL CARRIER PROTEIN PHOSPHODIESTERASE"/>
    <property type="match status" value="1"/>
</dbReference>
<sequence>MNFLAHFFLSHRIENIIIGNFLGDFVRGNKYKDYPEEIAKGIMLHRNIDTFTDQHPIILQTNKRLHANFGKYAPVITDIYYDHFLGVHFNKYKFENQSKELKDFSIFIYQTLEKNYEILPPLAQQVFLKMKEQDWLTHYATLYGMEQSLNGLSRRAKYATNLHESFDFLKQNYSVIESDFLLFFPDIMQFVHEKLNEYFCK</sequence>
<dbReference type="STRING" id="880071.Fleli_0500"/>
<dbReference type="PATRIC" id="fig|880071.3.peg.473"/>
<dbReference type="GO" id="GO:0006633">
    <property type="term" value="P:fatty acid biosynthetic process"/>
    <property type="evidence" value="ECO:0007669"/>
    <property type="project" value="InterPro"/>
</dbReference>
<organism evidence="4 5">
    <name type="scientific">Bernardetia litoralis (strain ATCC 23117 / DSM 6794 / NBRC 15988 / NCIMB 1366 / Fx l1 / Sio-4)</name>
    <name type="common">Flexibacter litoralis</name>
    <dbReference type="NCBI Taxonomy" id="880071"/>
    <lineage>
        <taxon>Bacteria</taxon>
        <taxon>Pseudomonadati</taxon>
        <taxon>Bacteroidota</taxon>
        <taxon>Cytophagia</taxon>
        <taxon>Cytophagales</taxon>
        <taxon>Bernardetiaceae</taxon>
        <taxon>Bernardetia</taxon>
    </lineage>
</organism>
<dbReference type="HOGENOM" id="CLU_099370_1_1_10"/>